<proteinExistence type="predicted"/>
<dbReference type="PANTHER" id="PTHR13748:SF46">
    <property type="entry name" value="ZINC CHAPERONE YEIR"/>
    <property type="match status" value="1"/>
</dbReference>
<dbReference type="GO" id="GO:0005737">
    <property type="term" value="C:cytoplasm"/>
    <property type="evidence" value="ECO:0007669"/>
    <property type="project" value="TreeGrafter"/>
</dbReference>
<feature type="region of interest" description="Disordered" evidence="2">
    <location>
        <begin position="204"/>
        <end position="232"/>
    </location>
</feature>
<evidence type="ECO:0000313" key="5">
    <source>
        <dbReference type="Proteomes" id="UP000198641"/>
    </source>
</evidence>
<dbReference type="Gene3D" id="3.40.50.300">
    <property type="entry name" value="P-loop containing nucleotide triphosphate hydrolases"/>
    <property type="match status" value="1"/>
</dbReference>
<dbReference type="Proteomes" id="UP000198641">
    <property type="component" value="Unassembled WGS sequence"/>
</dbReference>
<protein>
    <submittedName>
        <fullName evidence="4">GTPase, G3E family</fullName>
    </submittedName>
</protein>
<dbReference type="STRING" id="284577.SAMN05216571_1197"/>
<organism evidence="4 5">
    <name type="scientific">Onishia taeanensis</name>
    <dbReference type="NCBI Taxonomy" id="284577"/>
    <lineage>
        <taxon>Bacteria</taxon>
        <taxon>Pseudomonadati</taxon>
        <taxon>Pseudomonadota</taxon>
        <taxon>Gammaproteobacteria</taxon>
        <taxon>Oceanospirillales</taxon>
        <taxon>Halomonadaceae</taxon>
        <taxon>Onishia</taxon>
    </lineage>
</organism>
<dbReference type="InterPro" id="IPR051316">
    <property type="entry name" value="Zinc-reg_GTPase_activator"/>
</dbReference>
<dbReference type="EMBL" id="FNCI01000019">
    <property type="protein sequence ID" value="SDG55047.1"/>
    <property type="molecule type" value="Genomic_DNA"/>
</dbReference>
<evidence type="ECO:0000313" key="4">
    <source>
        <dbReference type="EMBL" id="SDG55047.1"/>
    </source>
</evidence>
<dbReference type="InterPro" id="IPR011629">
    <property type="entry name" value="CobW-like_C"/>
</dbReference>
<feature type="domain" description="CobW C-terminal" evidence="3">
    <location>
        <begin position="264"/>
        <end position="351"/>
    </location>
</feature>
<dbReference type="InterPro" id="IPR027417">
    <property type="entry name" value="P-loop_NTPase"/>
</dbReference>
<evidence type="ECO:0000256" key="1">
    <source>
        <dbReference type="ARBA" id="ARBA00045658"/>
    </source>
</evidence>
<dbReference type="Pfam" id="PF02492">
    <property type="entry name" value="cobW"/>
    <property type="match status" value="1"/>
</dbReference>
<evidence type="ECO:0000259" key="3">
    <source>
        <dbReference type="SMART" id="SM00833"/>
    </source>
</evidence>
<name>A0A1G7V5P6_9GAMM</name>
<comment type="function">
    <text evidence="1">Zinc chaperone that directly transfers zinc cofactor to target proteins, thereby activating them. Zinc is transferred from the CXCC motif in the GTPase domain to the zinc binding site in target proteins in a process requiring GTP hydrolysis.</text>
</comment>
<dbReference type="InterPro" id="IPR003495">
    <property type="entry name" value="CobW/HypB/UreG_nucleotide-bd"/>
</dbReference>
<evidence type="ECO:0000256" key="2">
    <source>
        <dbReference type="SAM" id="MobiDB-lite"/>
    </source>
</evidence>
<dbReference type="SMART" id="SM00833">
    <property type="entry name" value="CobW_C"/>
    <property type="match status" value="1"/>
</dbReference>
<dbReference type="SUPFAM" id="SSF52540">
    <property type="entry name" value="P-loop containing nucleoside triphosphate hydrolases"/>
    <property type="match status" value="1"/>
</dbReference>
<dbReference type="OrthoDB" id="9808822at2"/>
<keyword evidence="5" id="KW-1185">Reference proteome</keyword>
<dbReference type="PANTHER" id="PTHR13748">
    <property type="entry name" value="COBW-RELATED"/>
    <property type="match status" value="1"/>
</dbReference>
<dbReference type="CDD" id="cd03112">
    <property type="entry name" value="CobW-like"/>
    <property type="match status" value="1"/>
</dbReference>
<sequence>MPLTGIPVHVITGFLGSGKSTLIRHLLAHKPADERWVVVINEFGQVGIDQAMFEEREDVVVKGLPGGCLCCQLAFVLQASLVNLLHRHRPDRLIIEPSGLGHPAGLLDLLRSEAFNEVLEVRDIIALLDPRRLDDPRSREHETFRDQLAMADGVALTMTDLATERQCRVAQEYLSGLWPAKRWIEVAPHGQLPVSRLLDDAVHQDGAKGASGHQGGEASASPRMRSHSTAHEGQAAVTLDTFAYRAPVPGKPVCDEGGSLGFRSLGWRFHASERFSLDALEQLLSSLPAALRIKAVVHTASGWKFYNRAAGRVTLMPASWRRDSRLELIMEADSQALPEPASLEASLLACREVG</sequence>
<dbReference type="AlphaFoldDB" id="A0A1G7V5P6"/>
<reference evidence="4 5" key="1">
    <citation type="submission" date="2016-10" db="EMBL/GenBank/DDBJ databases">
        <authorList>
            <person name="de Groot N.N."/>
        </authorList>
    </citation>
    <scope>NUCLEOTIDE SEQUENCE [LARGE SCALE GENOMIC DNA]</scope>
    <source>
        <strain evidence="4 5">BH539</strain>
    </source>
</reference>
<gene>
    <name evidence="4" type="ORF">SAMN05216571_1197</name>
</gene>
<accession>A0A1G7V5P6</accession>